<reference evidence="2 3" key="1">
    <citation type="submission" date="2019-01" db="EMBL/GenBank/DDBJ databases">
        <title>A draft genome assembly of the solar-powered sea slug Elysia chlorotica.</title>
        <authorList>
            <person name="Cai H."/>
            <person name="Li Q."/>
            <person name="Fang X."/>
            <person name="Li J."/>
            <person name="Curtis N.E."/>
            <person name="Altenburger A."/>
            <person name="Shibata T."/>
            <person name="Feng M."/>
            <person name="Maeda T."/>
            <person name="Schwartz J.A."/>
            <person name="Shigenobu S."/>
            <person name="Lundholm N."/>
            <person name="Nishiyama T."/>
            <person name="Yang H."/>
            <person name="Hasebe M."/>
            <person name="Li S."/>
            <person name="Pierce S.K."/>
            <person name="Wang J."/>
        </authorList>
    </citation>
    <scope>NUCLEOTIDE SEQUENCE [LARGE SCALE GENOMIC DNA]</scope>
    <source>
        <strain evidence="2">EC2010</strain>
        <tissue evidence="2">Whole organism of an adult</tissue>
    </source>
</reference>
<organism evidence="2 3">
    <name type="scientific">Elysia chlorotica</name>
    <name type="common">Eastern emerald elysia</name>
    <name type="synonym">Sea slug</name>
    <dbReference type="NCBI Taxonomy" id="188477"/>
    <lineage>
        <taxon>Eukaryota</taxon>
        <taxon>Metazoa</taxon>
        <taxon>Spiralia</taxon>
        <taxon>Lophotrochozoa</taxon>
        <taxon>Mollusca</taxon>
        <taxon>Gastropoda</taxon>
        <taxon>Heterobranchia</taxon>
        <taxon>Euthyneura</taxon>
        <taxon>Panpulmonata</taxon>
        <taxon>Sacoglossa</taxon>
        <taxon>Placobranchoidea</taxon>
        <taxon>Plakobranchidae</taxon>
        <taxon>Elysia</taxon>
    </lineage>
</organism>
<dbReference type="EMBL" id="RQTK01001239">
    <property type="protein sequence ID" value="RUS71285.1"/>
    <property type="molecule type" value="Genomic_DNA"/>
</dbReference>
<comment type="caution">
    <text evidence="2">The sequence shown here is derived from an EMBL/GenBank/DDBJ whole genome shotgun (WGS) entry which is preliminary data.</text>
</comment>
<feature type="compositionally biased region" description="Low complexity" evidence="1">
    <location>
        <begin position="18"/>
        <end position="30"/>
    </location>
</feature>
<dbReference type="Proteomes" id="UP000271974">
    <property type="component" value="Unassembled WGS sequence"/>
</dbReference>
<feature type="compositionally biased region" description="Low complexity" evidence="1">
    <location>
        <begin position="170"/>
        <end position="183"/>
    </location>
</feature>
<protein>
    <submittedName>
        <fullName evidence="2">Uncharacterized protein</fullName>
    </submittedName>
</protein>
<evidence type="ECO:0000256" key="1">
    <source>
        <dbReference type="SAM" id="MobiDB-lite"/>
    </source>
</evidence>
<feature type="compositionally biased region" description="Polar residues" evidence="1">
    <location>
        <begin position="52"/>
        <end position="75"/>
    </location>
</feature>
<feature type="region of interest" description="Disordered" evidence="1">
    <location>
        <begin position="294"/>
        <end position="347"/>
    </location>
</feature>
<feature type="region of interest" description="Disordered" evidence="1">
    <location>
        <begin position="163"/>
        <end position="185"/>
    </location>
</feature>
<name>A0A3S1H338_ELYCH</name>
<dbReference type="AlphaFoldDB" id="A0A3S1H338"/>
<feature type="compositionally biased region" description="Low complexity" evidence="1">
    <location>
        <begin position="295"/>
        <end position="312"/>
    </location>
</feature>
<feature type="region of interest" description="Disordered" evidence="1">
    <location>
        <begin position="1"/>
        <end position="134"/>
    </location>
</feature>
<evidence type="ECO:0000313" key="3">
    <source>
        <dbReference type="Proteomes" id="UP000271974"/>
    </source>
</evidence>
<gene>
    <name evidence="2" type="ORF">EGW08_020952</name>
</gene>
<accession>A0A3S1H338</accession>
<proteinExistence type="predicted"/>
<feature type="compositionally biased region" description="Basic and acidic residues" evidence="1">
    <location>
        <begin position="318"/>
        <end position="327"/>
    </location>
</feature>
<keyword evidence="3" id="KW-1185">Reference proteome</keyword>
<evidence type="ECO:0000313" key="2">
    <source>
        <dbReference type="EMBL" id="RUS71285.1"/>
    </source>
</evidence>
<sequence>MPDQGRVSPDSSTQVKLSATMSSAGTSAGTRVCSPSPTPPSKSGPNHEESMKISSSSVKDGTTSVDASLELSSPCRTPENEKQLASDNGAPALSFPVSAMLNDLSKPQPSSRQPAEKRPALKMPPSPHGAFPLASPQQLHLGYAHAQLQQYFRSAAAAAAAAQLEEKNQTKTSHTSTKSAATSPGFENPLVSSHALLQAYGLIPASATAAQFNSGFITSPSYLTAQLSLLNSHLLHQNMLPFQANGLSSYPCYAQFLNKHRNDNSDDKWSAHSDRFQNGNFMEKEKEQIENHLVLSSASSSSSSSSSTLSPPASFPSPKEHEPRSRELPGNSDYDVPKNTVCADSDI</sequence>